<organism evidence="3 4">
    <name type="scientific">Steinernema glaseri</name>
    <dbReference type="NCBI Taxonomy" id="37863"/>
    <lineage>
        <taxon>Eukaryota</taxon>
        <taxon>Metazoa</taxon>
        <taxon>Ecdysozoa</taxon>
        <taxon>Nematoda</taxon>
        <taxon>Chromadorea</taxon>
        <taxon>Rhabditida</taxon>
        <taxon>Tylenchina</taxon>
        <taxon>Panagrolaimomorpha</taxon>
        <taxon>Strongyloidoidea</taxon>
        <taxon>Steinernematidae</taxon>
        <taxon>Steinernema</taxon>
    </lineage>
</organism>
<name>A0A1I8A641_9BILA</name>
<keyword evidence="3" id="KW-1185">Reference proteome</keyword>
<evidence type="ECO:0000256" key="1">
    <source>
        <dbReference type="SAM" id="MobiDB-lite"/>
    </source>
</evidence>
<feature type="chain" id="PRO_5009314324" evidence="2">
    <location>
        <begin position="20"/>
        <end position="182"/>
    </location>
</feature>
<keyword evidence="2" id="KW-0732">Signal</keyword>
<dbReference type="Proteomes" id="UP000095287">
    <property type="component" value="Unplaced"/>
</dbReference>
<feature type="region of interest" description="Disordered" evidence="1">
    <location>
        <begin position="29"/>
        <end position="61"/>
    </location>
</feature>
<proteinExistence type="predicted"/>
<dbReference type="PROSITE" id="PS51257">
    <property type="entry name" value="PROKAR_LIPOPROTEIN"/>
    <property type="match status" value="1"/>
</dbReference>
<reference evidence="4" key="1">
    <citation type="submission" date="2016-11" db="UniProtKB">
        <authorList>
            <consortium name="WormBaseParasite"/>
        </authorList>
    </citation>
    <scope>IDENTIFICATION</scope>
</reference>
<evidence type="ECO:0000313" key="4">
    <source>
        <dbReference type="WBParaSite" id="L893_g33389.t1"/>
    </source>
</evidence>
<protein>
    <submittedName>
        <fullName evidence="4">C6 domain-containing protein</fullName>
    </submittedName>
</protein>
<evidence type="ECO:0000256" key="2">
    <source>
        <dbReference type="SAM" id="SignalP"/>
    </source>
</evidence>
<sequence length="182" mass="19393">MRPFTQLVILLSVAGSSLSCVATRHGGMPTMMDTTTTTQKATTTTRAPTTTTSSTTTTTTTTATTTTTTTAAPKKEKGVYPILACEMCADTIMKIVELPLRKEIEVDEVTMGPESCLQRRIGCNGAPNPTQTGLEWNMGAAGFTIGEPAMVEVELNCNELSQWVLTMEDVKIPITSVSCFSG</sequence>
<feature type="compositionally biased region" description="Low complexity" evidence="1">
    <location>
        <begin position="34"/>
        <end position="61"/>
    </location>
</feature>
<feature type="signal peptide" evidence="2">
    <location>
        <begin position="1"/>
        <end position="19"/>
    </location>
</feature>
<accession>A0A1I8A641</accession>
<dbReference type="WBParaSite" id="L893_g33389.t1">
    <property type="protein sequence ID" value="L893_g33389.t1"/>
    <property type="gene ID" value="L893_g33389"/>
</dbReference>
<evidence type="ECO:0000313" key="3">
    <source>
        <dbReference type="Proteomes" id="UP000095287"/>
    </source>
</evidence>
<dbReference type="AlphaFoldDB" id="A0A1I8A641"/>